<sequence>MDLETVRWFLAVAELGHVTNAAEELRISQPGLSRAIARLEAELDVPLFDREGRGVRLSRYGEVFVEHAHRLVAEEESARRALAQATDPESGEVALAFLHTQGAGLVPELLGAFRRDHPRVTFRLIQGGNDLIETAVRSGRADLAISSPRPQGPELEWAPLVTERLQLAVPADHRLARRKRVRVNELADETFIGIRQGGGLRAILERLAAEAGFRPRIAFEGEELQTVRGLVAAGLGVALVAPLHGDHADEVPGVHHVALADRGAVRTIGLTWVSVRTRPPAVEAFRRFVVGRSQCRERDN</sequence>
<dbReference type="PANTHER" id="PTHR30346">
    <property type="entry name" value="TRANSCRIPTIONAL DUAL REGULATOR HCAR-RELATED"/>
    <property type="match status" value="1"/>
</dbReference>
<dbReference type="Gene3D" id="1.10.10.10">
    <property type="entry name" value="Winged helix-like DNA-binding domain superfamily/Winged helix DNA-binding domain"/>
    <property type="match status" value="1"/>
</dbReference>
<keyword evidence="4" id="KW-0804">Transcription</keyword>
<evidence type="ECO:0000256" key="1">
    <source>
        <dbReference type="ARBA" id="ARBA00009437"/>
    </source>
</evidence>
<gene>
    <name evidence="6" type="ORF">J4573_14395</name>
</gene>
<keyword evidence="3" id="KW-0238">DNA-binding</keyword>
<dbReference type="InterPro" id="IPR005119">
    <property type="entry name" value="LysR_subst-bd"/>
</dbReference>
<dbReference type="EMBL" id="JAGEOJ010000005">
    <property type="protein sequence ID" value="MBO2448291.1"/>
    <property type="molecule type" value="Genomic_DNA"/>
</dbReference>
<reference evidence="6" key="1">
    <citation type="submission" date="2021-03" db="EMBL/GenBank/DDBJ databases">
        <authorList>
            <person name="Kanchanasin P."/>
            <person name="Saeng-In P."/>
            <person name="Phongsopitanun W."/>
            <person name="Yuki M."/>
            <person name="Kudo T."/>
            <person name="Ohkuma M."/>
            <person name="Tanasupawat S."/>
        </authorList>
    </citation>
    <scope>NUCLEOTIDE SEQUENCE</scope>
    <source>
        <strain evidence="6">GKU 128</strain>
    </source>
</reference>
<dbReference type="AlphaFoldDB" id="A0A939PGW3"/>
<accession>A0A939PGW3</accession>
<dbReference type="SUPFAM" id="SSF46785">
    <property type="entry name" value="Winged helix' DNA-binding domain"/>
    <property type="match status" value="1"/>
</dbReference>
<dbReference type="Proteomes" id="UP000669179">
    <property type="component" value="Unassembled WGS sequence"/>
</dbReference>
<dbReference type="PRINTS" id="PR00039">
    <property type="entry name" value="HTHLYSR"/>
</dbReference>
<evidence type="ECO:0000259" key="5">
    <source>
        <dbReference type="PROSITE" id="PS50931"/>
    </source>
</evidence>
<dbReference type="Pfam" id="PF03466">
    <property type="entry name" value="LysR_substrate"/>
    <property type="match status" value="1"/>
</dbReference>
<dbReference type="InterPro" id="IPR036388">
    <property type="entry name" value="WH-like_DNA-bd_sf"/>
</dbReference>
<dbReference type="SUPFAM" id="SSF53850">
    <property type="entry name" value="Periplasmic binding protein-like II"/>
    <property type="match status" value="1"/>
</dbReference>
<comment type="caution">
    <text evidence="6">The sequence shown here is derived from an EMBL/GenBank/DDBJ whole genome shotgun (WGS) entry which is preliminary data.</text>
</comment>
<feature type="domain" description="HTH lysR-type" evidence="5">
    <location>
        <begin position="1"/>
        <end position="58"/>
    </location>
</feature>
<dbReference type="Pfam" id="PF00126">
    <property type="entry name" value="HTH_1"/>
    <property type="match status" value="1"/>
</dbReference>
<keyword evidence="2" id="KW-0805">Transcription regulation</keyword>
<dbReference type="GO" id="GO:0032993">
    <property type="term" value="C:protein-DNA complex"/>
    <property type="evidence" value="ECO:0007669"/>
    <property type="project" value="TreeGrafter"/>
</dbReference>
<dbReference type="InterPro" id="IPR000847">
    <property type="entry name" value="LysR_HTH_N"/>
</dbReference>
<evidence type="ECO:0000313" key="6">
    <source>
        <dbReference type="EMBL" id="MBO2448291.1"/>
    </source>
</evidence>
<dbReference type="RefSeq" id="WP_208255932.1">
    <property type="nucleotide sequence ID" value="NZ_JAGEOJ010000005.1"/>
</dbReference>
<evidence type="ECO:0000256" key="3">
    <source>
        <dbReference type="ARBA" id="ARBA00023125"/>
    </source>
</evidence>
<name>A0A939PGW3_9ACTN</name>
<comment type="similarity">
    <text evidence="1">Belongs to the LysR transcriptional regulatory family.</text>
</comment>
<dbReference type="InterPro" id="IPR036390">
    <property type="entry name" value="WH_DNA-bd_sf"/>
</dbReference>
<keyword evidence="7" id="KW-1185">Reference proteome</keyword>
<dbReference type="GO" id="GO:0003700">
    <property type="term" value="F:DNA-binding transcription factor activity"/>
    <property type="evidence" value="ECO:0007669"/>
    <property type="project" value="InterPro"/>
</dbReference>
<dbReference type="GO" id="GO:0003677">
    <property type="term" value="F:DNA binding"/>
    <property type="evidence" value="ECO:0007669"/>
    <property type="project" value="UniProtKB-KW"/>
</dbReference>
<evidence type="ECO:0000256" key="4">
    <source>
        <dbReference type="ARBA" id="ARBA00023163"/>
    </source>
</evidence>
<dbReference type="FunFam" id="1.10.10.10:FF:000001">
    <property type="entry name" value="LysR family transcriptional regulator"/>
    <property type="match status" value="1"/>
</dbReference>
<dbReference type="PROSITE" id="PS50931">
    <property type="entry name" value="HTH_LYSR"/>
    <property type="match status" value="1"/>
</dbReference>
<proteinExistence type="inferred from homology"/>
<organism evidence="6 7">
    <name type="scientific">Actinomadura barringtoniae</name>
    <dbReference type="NCBI Taxonomy" id="1427535"/>
    <lineage>
        <taxon>Bacteria</taxon>
        <taxon>Bacillati</taxon>
        <taxon>Actinomycetota</taxon>
        <taxon>Actinomycetes</taxon>
        <taxon>Streptosporangiales</taxon>
        <taxon>Thermomonosporaceae</taxon>
        <taxon>Actinomadura</taxon>
    </lineage>
</organism>
<dbReference type="Gene3D" id="3.40.190.290">
    <property type="match status" value="1"/>
</dbReference>
<evidence type="ECO:0000256" key="2">
    <source>
        <dbReference type="ARBA" id="ARBA00023015"/>
    </source>
</evidence>
<protein>
    <submittedName>
        <fullName evidence="6">LysR family transcriptional regulator</fullName>
    </submittedName>
</protein>
<dbReference type="CDD" id="cd08434">
    <property type="entry name" value="PBP2_GltC_like"/>
    <property type="match status" value="1"/>
</dbReference>
<evidence type="ECO:0000313" key="7">
    <source>
        <dbReference type="Proteomes" id="UP000669179"/>
    </source>
</evidence>
<dbReference type="PANTHER" id="PTHR30346:SF28">
    <property type="entry name" value="HTH-TYPE TRANSCRIPTIONAL REGULATOR CYNR"/>
    <property type="match status" value="1"/>
</dbReference>